<organism evidence="1 2">
    <name type="scientific">Pseudonocardia charpentierae</name>
    <dbReference type="NCBI Taxonomy" id="3075545"/>
    <lineage>
        <taxon>Bacteria</taxon>
        <taxon>Bacillati</taxon>
        <taxon>Actinomycetota</taxon>
        <taxon>Actinomycetes</taxon>
        <taxon>Pseudonocardiales</taxon>
        <taxon>Pseudonocardiaceae</taxon>
        <taxon>Pseudonocardia</taxon>
    </lineage>
</organism>
<dbReference type="EMBL" id="JAVREJ010000013">
    <property type="protein sequence ID" value="MDT0351528.1"/>
    <property type="molecule type" value="Genomic_DNA"/>
</dbReference>
<name>A0ABU2NC41_9PSEU</name>
<accession>A0ABU2NC41</accession>
<keyword evidence="2" id="KW-1185">Reference proteome</keyword>
<protein>
    <submittedName>
        <fullName evidence="1">Uncharacterized protein</fullName>
    </submittedName>
</protein>
<gene>
    <name evidence="1" type="ORF">RM445_18515</name>
</gene>
<proteinExistence type="predicted"/>
<dbReference type="Proteomes" id="UP001183202">
    <property type="component" value="Unassembled WGS sequence"/>
</dbReference>
<evidence type="ECO:0000313" key="2">
    <source>
        <dbReference type="Proteomes" id="UP001183202"/>
    </source>
</evidence>
<dbReference type="RefSeq" id="WP_311557876.1">
    <property type="nucleotide sequence ID" value="NZ_JAVREJ010000013.1"/>
</dbReference>
<reference evidence="2" key="1">
    <citation type="submission" date="2023-07" db="EMBL/GenBank/DDBJ databases">
        <title>30 novel species of actinomycetes from the DSMZ collection.</title>
        <authorList>
            <person name="Nouioui I."/>
        </authorList>
    </citation>
    <scope>NUCLEOTIDE SEQUENCE [LARGE SCALE GENOMIC DNA]</scope>
    <source>
        <strain evidence="2">DSM 45834</strain>
    </source>
</reference>
<evidence type="ECO:0000313" key="1">
    <source>
        <dbReference type="EMBL" id="MDT0351528.1"/>
    </source>
</evidence>
<sequence>MHPTPLRDGAFAFGARRGTRFDLEQFWPSRRFDAYDEFCR</sequence>
<comment type="caution">
    <text evidence="1">The sequence shown here is derived from an EMBL/GenBank/DDBJ whole genome shotgun (WGS) entry which is preliminary data.</text>
</comment>